<gene>
    <name evidence="1" type="ORF">Anas_06864</name>
</gene>
<feature type="non-terminal residue" evidence="1">
    <location>
        <position position="1"/>
    </location>
</feature>
<keyword evidence="2" id="KW-1185">Reference proteome</keyword>
<comment type="caution">
    <text evidence="1">The sequence shown here is derived from an EMBL/GenBank/DDBJ whole genome shotgun (WGS) entry which is preliminary data.</text>
</comment>
<reference evidence="1 2" key="1">
    <citation type="journal article" date="2019" name="PLoS Biol.">
        <title>Sex chromosomes control vertical transmission of feminizing Wolbachia symbionts in an isopod.</title>
        <authorList>
            <person name="Becking T."/>
            <person name="Chebbi M.A."/>
            <person name="Giraud I."/>
            <person name="Moumen B."/>
            <person name="Laverre T."/>
            <person name="Caubet Y."/>
            <person name="Peccoud J."/>
            <person name="Gilbert C."/>
            <person name="Cordaux R."/>
        </authorList>
    </citation>
    <scope>NUCLEOTIDE SEQUENCE [LARGE SCALE GENOMIC DNA]</scope>
    <source>
        <strain evidence="1">ANa2</strain>
        <tissue evidence="1">Whole body excluding digestive tract and cuticle</tissue>
    </source>
</reference>
<evidence type="ECO:0008006" key="3">
    <source>
        <dbReference type="Google" id="ProtNLM"/>
    </source>
</evidence>
<name>A0A5N5T3W6_9CRUS</name>
<protein>
    <recommendedName>
        <fullName evidence="3">VWFC domain-containing protein</fullName>
    </recommendedName>
</protein>
<evidence type="ECO:0000313" key="2">
    <source>
        <dbReference type="Proteomes" id="UP000326759"/>
    </source>
</evidence>
<sequence>KSITETRSERGLDPKKCYYRGHEYEDRLTVEGRTGCYQECFCRNFHTLNSNKSIVCPILDCPSLFNPSNSSCRYIYEIGKCCETGEICDENPSDPFYCEWEGKSYKLGDLMHFNGDDVCQECVCTKHFTDPRGPGCQKSVCGYQLRESCSFGEKRIKYGSIVDVIGNCKVKCRCVTPPDLSCMEYDSCVEASERACISNGVNETQCPAISCPEGCDSISDLKTGCDTCFCSGLIYSCPEAKCPASCLRTEIQMNETSGCYECKCLPVKDRGTLPGPKG</sequence>
<evidence type="ECO:0000313" key="1">
    <source>
        <dbReference type="EMBL" id="KAB7500857.1"/>
    </source>
</evidence>
<dbReference type="OrthoDB" id="365605at2759"/>
<dbReference type="EMBL" id="SEYY01012373">
    <property type="protein sequence ID" value="KAB7500857.1"/>
    <property type="molecule type" value="Genomic_DNA"/>
</dbReference>
<dbReference type="AlphaFoldDB" id="A0A5N5T3W6"/>
<proteinExistence type="predicted"/>
<dbReference type="Proteomes" id="UP000326759">
    <property type="component" value="Unassembled WGS sequence"/>
</dbReference>
<organism evidence="1 2">
    <name type="scientific">Armadillidium nasatum</name>
    <dbReference type="NCBI Taxonomy" id="96803"/>
    <lineage>
        <taxon>Eukaryota</taxon>
        <taxon>Metazoa</taxon>
        <taxon>Ecdysozoa</taxon>
        <taxon>Arthropoda</taxon>
        <taxon>Crustacea</taxon>
        <taxon>Multicrustacea</taxon>
        <taxon>Malacostraca</taxon>
        <taxon>Eumalacostraca</taxon>
        <taxon>Peracarida</taxon>
        <taxon>Isopoda</taxon>
        <taxon>Oniscidea</taxon>
        <taxon>Crinocheta</taxon>
        <taxon>Armadillidiidae</taxon>
        <taxon>Armadillidium</taxon>
    </lineage>
</organism>
<accession>A0A5N5T3W6</accession>